<dbReference type="STRING" id="1437059.A6A05_07765"/>
<proteinExistence type="predicted"/>
<organism evidence="2 3">
    <name type="scientific">Magnetospirillum moscoviense</name>
    <dbReference type="NCBI Taxonomy" id="1437059"/>
    <lineage>
        <taxon>Bacteria</taxon>
        <taxon>Pseudomonadati</taxon>
        <taxon>Pseudomonadota</taxon>
        <taxon>Alphaproteobacteria</taxon>
        <taxon>Rhodospirillales</taxon>
        <taxon>Rhodospirillaceae</taxon>
        <taxon>Magnetospirillum</taxon>
    </lineage>
</organism>
<dbReference type="OrthoDB" id="7358309at2"/>
<gene>
    <name evidence="2" type="ORF">A6A05_07765</name>
</gene>
<sequence length="91" mass="10065">MVAGFGGRDATVTEDLAFLTAEKKRLDQLLDDAMDQYALVEEDLNVRMKGKSGAELDALMAERARIEDTLGIVALVERIDVIREKIEALRG</sequence>
<comment type="caution">
    <text evidence="2">The sequence shown here is derived from an EMBL/GenBank/DDBJ whole genome shotgun (WGS) entry which is preliminary data.</text>
</comment>
<dbReference type="Proteomes" id="UP000078543">
    <property type="component" value="Unassembled WGS sequence"/>
</dbReference>
<keyword evidence="1" id="KW-0175">Coiled coil</keyword>
<dbReference type="EMBL" id="LWQU01000085">
    <property type="protein sequence ID" value="OAN56858.1"/>
    <property type="molecule type" value="Genomic_DNA"/>
</dbReference>
<protein>
    <submittedName>
        <fullName evidence="2">Uncharacterized protein</fullName>
    </submittedName>
</protein>
<reference evidence="2 3" key="1">
    <citation type="submission" date="2016-04" db="EMBL/GenBank/DDBJ databases">
        <title>Draft genome sequence of freshwater magnetotactic bacteria Magnetospirillum marisnigri SP-1 and Magnetospirillum moscoviense BB-1.</title>
        <authorList>
            <person name="Koziaeva V."/>
            <person name="Dziuba M.V."/>
            <person name="Ivanov T.M."/>
            <person name="Kuznetsov B."/>
            <person name="Grouzdev D.S."/>
        </authorList>
    </citation>
    <scope>NUCLEOTIDE SEQUENCE [LARGE SCALE GENOMIC DNA]</scope>
    <source>
        <strain evidence="2 3">BB-1</strain>
    </source>
</reference>
<keyword evidence="3" id="KW-1185">Reference proteome</keyword>
<evidence type="ECO:0000256" key="1">
    <source>
        <dbReference type="SAM" id="Coils"/>
    </source>
</evidence>
<evidence type="ECO:0000313" key="3">
    <source>
        <dbReference type="Proteomes" id="UP000078543"/>
    </source>
</evidence>
<name>A0A178MXZ0_9PROT</name>
<evidence type="ECO:0000313" key="2">
    <source>
        <dbReference type="EMBL" id="OAN56858.1"/>
    </source>
</evidence>
<accession>A0A178MXZ0</accession>
<feature type="coiled-coil region" evidence="1">
    <location>
        <begin position="16"/>
        <end position="43"/>
    </location>
</feature>
<dbReference type="AlphaFoldDB" id="A0A178MXZ0"/>